<proteinExistence type="predicted"/>
<dbReference type="AlphaFoldDB" id="A0A976NYS8"/>
<dbReference type="CDD" id="cd21156">
    <property type="entry name" value="PUA_eIF2d-like"/>
    <property type="match status" value="1"/>
</dbReference>
<dbReference type="Pfam" id="PF25304">
    <property type="entry name" value="WHD_eIF2D"/>
    <property type="match status" value="1"/>
</dbReference>
<dbReference type="KEGG" id="blac:94353289"/>
<dbReference type="Proteomes" id="UP000294530">
    <property type="component" value="Unassembled WGS sequence"/>
</dbReference>
<name>A0A976NYS8_BRELC</name>
<reference evidence="2 3" key="1">
    <citation type="journal article" date="2021" name="Genome Biol.">
        <title>AFLAP: assembly-free linkage analysis pipeline using k-mers from genome sequencing data.</title>
        <authorList>
            <person name="Fletcher K."/>
            <person name="Zhang L."/>
            <person name="Gil J."/>
            <person name="Han R."/>
            <person name="Cavanaugh K."/>
            <person name="Michelmore R."/>
        </authorList>
    </citation>
    <scope>NUCLEOTIDE SEQUENCE [LARGE SCALE GENOMIC DNA]</scope>
    <source>
        <strain evidence="2 3">SF5</strain>
    </source>
</reference>
<dbReference type="PROSITE" id="PS50890">
    <property type="entry name" value="PUA"/>
    <property type="match status" value="1"/>
</dbReference>
<feature type="domain" description="SUI1" evidence="1">
    <location>
        <begin position="363"/>
        <end position="436"/>
    </location>
</feature>
<protein>
    <recommendedName>
        <fullName evidence="1">SUI1 domain-containing protein</fullName>
    </recommendedName>
</protein>
<sequence length="468" mass="52466">MMPGVVFASEVQLQSLRKNELRAVYVKGNPCAIAVGKMLMDAVEVKRNGNKGRALKLWHVVGDSLWRMGPQRLPNAGFLGVKVVPIREDENAAVALKAVTFEEEKATTGFQAVIKQDMDKYYVEALLQALRTGKIREKDLPILASSFHANVLLPCRRAGVSLNIKQSSFKKVLFFLKAMEAHGLLVVADRNGIQTITSIARSHRDVQSHEPYSTIKDLKSAKLSAESENATLDAFIPGKYAPQVEESVGLTPALKTLMFPILPSDTTGHELQTYWSLPQIRDLFAQFVKSQGLVDESNKKFVLLNDPLKCVLYGKKVPDGGYPDRLSRPEMLSLLLSKCTHYHKIKLFPTHAAKLHGGFLQPISIHAKKHRKNSACIKISYYQQFGINGIIFAKEVRKKWGCSATVQKCEDTNKMEEICIHGNMVNEVMEYLASKHQIHAKYCRVTYGKNTKPRKINLDIQKIDDSHV</sequence>
<dbReference type="InterPro" id="IPR001950">
    <property type="entry name" value="SUI1"/>
</dbReference>
<dbReference type="SUPFAM" id="SSF55159">
    <property type="entry name" value="eIF1-like"/>
    <property type="match status" value="1"/>
</dbReference>
<dbReference type="PANTHER" id="PTHR12217">
    <property type="entry name" value="EUKARYOTIC TRANSLATION INITIATION FACTOR 2D"/>
    <property type="match status" value="1"/>
</dbReference>
<dbReference type="GO" id="GO:0003743">
    <property type="term" value="F:translation initiation factor activity"/>
    <property type="evidence" value="ECO:0007669"/>
    <property type="project" value="InterPro"/>
</dbReference>
<dbReference type="Gene3D" id="3.30.780.10">
    <property type="entry name" value="SUI1-like domain"/>
    <property type="match status" value="1"/>
</dbReference>
<comment type="caution">
    <text evidence="2">The sequence shown here is derived from an EMBL/GenBank/DDBJ whole genome shotgun (WGS) entry which is preliminary data.</text>
</comment>
<evidence type="ECO:0000259" key="1">
    <source>
        <dbReference type="PROSITE" id="PS50296"/>
    </source>
</evidence>
<dbReference type="InterPro" id="IPR036877">
    <property type="entry name" value="SUI1_dom_sf"/>
</dbReference>
<dbReference type="OrthoDB" id="199771at2759"/>
<dbReference type="PANTHER" id="PTHR12217:SF4">
    <property type="entry name" value="EUKARYOTIC TRANSLATION INITIATION FACTOR 2D"/>
    <property type="match status" value="1"/>
</dbReference>
<accession>A0A976NYS8</accession>
<dbReference type="RefSeq" id="XP_067822498.1">
    <property type="nucleotide sequence ID" value="XM_067967618.1"/>
</dbReference>
<dbReference type="InterPro" id="IPR036885">
    <property type="entry name" value="SWIB_MDM2_dom_sf"/>
</dbReference>
<evidence type="ECO:0000313" key="3">
    <source>
        <dbReference type="Proteomes" id="UP000294530"/>
    </source>
</evidence>
<dbReference type="SUPFAM" id="SSF47592">
    <property type="entry name" value="SWIB/MDM2 domain"/>
    <property type="match status" value="1"/>
</dbReference>
<dbReference type="GO" id="GO:0001731">
    <property type="term" value="P:formation of translation preinitiation complex"/>
    <property type="evidence" value="ECO:0007669"/>
    <property type="project" value="InterPro"/>
</dbReference>
<evidence type="ECO:0000313" key="2">
    <source>
        <dbReference type="EMBL" id="TDH72999.1"/>
    </source>
</evidence>
<gene>
    <name evidence="2" type="ORF">CCR75_009579</name>
</gene>
<keyword evidence="3" id="KW-1185">Reference proteome</keyword>
<dbReference type="InterPro" id="IPR015947">
    <property type="entry name" value="PUA-like_sf"/>
</dbReference>
<dbReference type="InterPro" id="IPR057429">
    <property type="entry name" value="WH_eIF2D"/>
</dbReference>
<dbReference type="Pfam" id="PF26292">
    <property type="entry name" value="PUA_elF2D"/>
    <property type="match status" value="1"/>
</dbReference>
<organism evidence="2 3">
    <name type="scientific">Bremia lactucae</name>
    <name type="common">Lettuce downy mildew</name>
    <dbReference type="NCBI Taxonomy" id="4779"/>
    <lineage>
        <taxon>Eukaryota</taxon>
        <taxon>Sar</taxon>
        <taxon>Stramenopiles</taxon>
        <taxon>Oomycota</taxon>
        <taxon>Peronosporomycetes</taxon>
        <taxon>Peronosporales</taxon>
        <taxon>Peronosporaceae</taxon>
        <taxon>Bremia</taxon>
    </lineage>
</organism>
<dbReference type="GeneID" id="94353289"/>
<dbReference type="Gene3D" id="3.10.400.20">
    <property type="match status" value="1"/>
</dbReference>
<dbReference type="InterPro" id="IPR048248">
    <property type="entry name" value="PUA_eIF2d-like"/>
</dbReference>
<dbReference type="PROSITE" id="PS50296">
    <property type="entry name" value="SUI1"/>
    <property type="match status" value="1"/>
</dbReference>
<dbReference type="Pfam" id="PF01253">
    <property type="entry name" value="SUI1"/>
    <property type="match status" value="1"/>
</dbReference>
<dbReference type="EMBL" id="SHOA02000001">
    <property type="protein sequence ID" value="TDH72999.1"/>
    <property type="molecule type" value="Genomic_DNA"/>
</dbReference>
<dbReference type="SUPFAM" id="SSF88697">
    <property type="entry name" value="PUA domain-like"/>
    <property type="match status" value="1"/>
</dbReference>
<dbReference type="InterPro" id="IPR039757">
    <property type="entry name" value="EIF2D"/>
</dbReference>